<accession>A0A2G8SEJ8</accession>
<comment type="caution">
    <text evidence="1">The sequence shown here is derived from an EMBL/GenBank/DDBJ whole genome shotgun (WGS) entry which is preliminary data.</text>
</comment>
<keyword evidence="2" id="KW-1185">Reference proteome</keyword>
<dbReference type="OrthoDB" id="2152248at2759"/>
<evidence type="ECO:0000313" key="1">
    <source>
        <dbReference type="EMBL" id="PIL32173.1"/>
    </source>
</evidence>
<sequence>MSKRTVVIAGITLNVFSLDNRDSEPESTSPKPIAILFLLHGRTSRADHLELMVKAFLDEVSTRRRDPAQAGKEAHDLWVVTFDHRNHGSRLVDSLANQAWDKDPNKSNTRHA</sequence>
<dbReference type="AlphaFoldDB" id="A0A2G8SEJ8"/>
<gene>
    <name evidence="1" type="ORF">GSI_05418</name>
</gene>
<dbReference type="EMBL" id="AYKW01000011">
    <property type="protein sequence ID" value="PIL32173.1"/>
    <property type="molecule type" value="Genomic_DNA"/>
</dbReference>
<name>A0A2G8SEJ8_9APHY</name>
<reference evidence="1 2" key="1">
    <citation type="journal article" date="2015" name="Sci. Rep.">
        <title>Chromosome-level genome map provides insights into diverse defense mechanisms in the medicinal fungus Ganoderma sinense.</title>
        <authorList>
            <person name="Zhu Y."/>
            <person name="Xu J."/>
            <person name="Sun C."/>
            <person name="Zhou S."/>
            <person name="Xu H."/>
            <person name="Nelson D.R."/>
            <person name="Qian J."/>
            <person name="Song J."/>
            <person name="Luo H."/>
            <person name="Xiang L."/>
            <person name="Li Y."/>
            <person name="Xu Z."/>
            <person name="Ji A."/>
            <person name="Wang L."/>
            <person name="Lu S."/>
            <person name="Hayward A."/>
            <person name="Sun W."/>
            <person name="Li X."/>
            <person name="Schwartz D.C."/>
            <person name="Wang Y."/>
            <person name="Chen S."/>
        </authorList>
    </citation>
    <scope>NUCLEOTIDE SEQUENCE [LARGE SCALE GENOMIC DNA]</scope>
    <source>
        <strain evidence="1 2">ZZ0214-1</strain>
    </source>
</reference>
<dbReference type="STRING" id="1077348.A0A2G8SEJ8"/>
<dbReference type="Proteomes" id="UP000230002">
    <property type="component" value="Unassembled WGS sequence"/>
</dbReference>
<organism evidence="1 2">
    <name type="scientific">Ganoderma sinense ZZ0214-1</name>
    <dbReference type="NCBI Taxonomy" id="1077348"/>
    <lineage>
        <taxon>Eukaryota</taxon>
        <taxon>Fungi</taxon>
        <taxon>Dikarya</taxon>
        <taxon>Basidiomycota</taxon>
        <taxon>Agaricomycotina</taxon>
        <taxon>Agaricomycetes</taxon>
        <taxon>Polyporales</taxon>
        <taxon>Polyporaceae</taxon>
        <taxon>Ganoderma</taxon>
    </lineage>
</organism>
<protein>
    <submittedName>
        <fullName evidence="1">Uncharacterized protein</fullName>
    </submittedName>
</protein>
<proteinExistence type="predicted"/>
<evidence type="ECO:0000313" key="2">
    <source>
        <dbReference type="Proteomes" id="UP000230002"/>
    </source>
</evidence>